<sequence length="57" mass="6124">MRTRNLGADFSKEIGDWGFKMGSIGRIFLLESTSVGGIDTADCGPLSCLLSASLWEL</sequence>
<dbReference type="AlphaFoldDB" id="A0A2P2NR72"/>
<accession>A0A2P2NR72</accession>
<dbReference type="EMBL" id="GGEC01064440">
    <property type="protein sequence ID" value="MBX44924.1"/>
    <property type="molecule type" value="Transcribed_RNA"/>
</dbReference>
<reference evidence="1" key="1">
    <citation type="submission" date="2018-02" db="EMBL/GenBank/DDBJ databases">
        <title>Rhizophora mucronata_Transcriptome.</title>
        <authorList>
            <person name="Meera S.P."/>
            <person name="Sreeshan A."/>
            <person name="Augustine A."/>
        </authorList>
    </citation>
    <scope>NUCLEOTIDE SEQUENCE</scope>
    <source>
        <tissue evidence="1">Leaf</tissue>
    </source>
</reference>
<proteinExistence type="predicted"/>
<evidence type="ECO:0000313" key="1">
    <source>
        <dbReference type="EMBL" id="MBX44924.1"/>
    </source>
</evidence>
<organism evidence="1">
    <name type="scientific">Rhizophora mucronata</name>
    <name type="common">Asiatic mangrove</name>
    <dbReference type="NCBI Taxonomy" id="61149"/>
    <lineage>
        <taxon>Eukaryota</taxon>
        <taxon>Viridiplantae</taxon>
        <taxon>Streptophyta</taxon>
        <taxon>Embryophyta</taxon>
        <taxon>Tracheophyta</taxon>
        <taxon>Spermatophyta</taxon>
        <taxon>Magnoliopsida</taxon>
        <taxon>eudicotyledons</taxon>
        <taxon>Gunneridae</taxon>
        <taxon>Pentapetalae</taxon>
        <taxon>rosids</taxon>
        <taxon>fabids</taxon>
        <taxon>Malpighiales</taxon>
        <taxon>Rhizophoraceae</taxon>
        <taxon>Rhizophora</taxon>
    </lineage>
</organism>
<name>A0A2P2NR72_RHIMU</name>
<protein>
    <submittedName>
        <fullName evidence="1">Uncharacterized protein</fullName>
    </submittedName>
</protein>